<comment type="pathway">
    <text evidence="2">Protein modification; protein ubiquitination.</text>
</comment>
<dbReference type="Pfam" id="PF00632">
    <property type="entry name" value="HECT"/>
    <property type="match status" value="1"/>
</dbReference>
<dbReference type="Gene3D" id="3.90.1750.10">
    <property type="entry name" value="Hect, E3 ligase catalytic domains"/>
    <property type="match status" value="1"/>
</dbReference>
<dbReference type="PROSITE" id="PS51140">
    <property type="entry name" value="CUE"/>
    <property type="match status" value="1"/>
</dbReference>
<dbReference type="InterPro" id="IPR050409">
    <property type="entry name" value="E3_ubiq-protein_ligase"/>
</dbReference>
<dbReference type="EMBL" id="CACRXK020008557">
    <property type="protein sequence ID" value="CAB4015054.1"/>
    <property type="molecule type" value="Genomic_DNA"/>
</dbReference>
<comment type="caution">
    <text evidence="7">The sequence shown here is derived from an EMBL/GenBank/DDBJ whole genome shotgun (WGS) entry which is preliminary data.</text>
</comment>
<comment type="catalytic activity">
    <reaction evidence="1">
        <text>S-ubiquitinyl-[E2 ubiquitin-conjugating enzyme]-L-cysteine + [acceptor protein]-L-lysine = [E2 ubiquitin-conjugating enzyme]-L-cysteine + N(6)-ubiquitinyl-[acceptor protein]-L-lysine.</text>
        <dbReference type="EC" id="2.3.2.26"/>
    </reaction>
</comment>
<keyword evidence="4" id="KW-0808">Transferase</keyword>
<feature type="compositionally biased region" description="Polar residues" evidence="6">
    <location>
        <begin position="87"/>
        <end position="99"/>
    </location>
</feature>
<dbReference type="PANTHER" id="PTHR11254">
    <property type="entry name" value="HECT DOMAIN UBIQUITIN-PROTEIN LIGASE"/>
    <property type="match status" value="1"/>
</dbReference>
<evidence type="ECO:0000256" key="3">
    <source>
        <dbReference type="ARBA" id="ARBA00012485"/>
    </source>
</evidence>
<dbReference type="GO" id="GO:0006511">
    <property type="term" value="P:ubiquitin-dependent protein catabolic process"/>
    <property type="evidence" value="ECO:0007669"/>
    <property type="project" value="TreeGrafter"/>
</dbReference>
<dbReference type="PANTHER" id="PTHR11254:SF67">
    <property type="entry name" value="E3 UBIQUITIN-PROTEIN LIGASE HUWE1"/>
    <property type="match status" value="1"/>
</dbReference>
<dbReference type="SUPFAM" id="SSF46934">
    <property type="entry name" value="UBA-like"/>
    <property type="match status" value="1"/>
</dbReference>
<keyword evidence="7" id="KW-0436">Ligase</keyword>
<feature type="compositionally biased region" description="Polar residues" evidence="6">
    <location>
        <begin position="29"/>
        <end position="60"/>
    </location>
</feature>
<dbReference type="PROSITE" id="PS50237">
    <property type="entry name" value="HECT"/>
    <property type="match status" value="1"/>
</dbReference>
<evidence type="ECO:0000256" key="5">
    <source>
        <dbReference type="ARBA" id="ARBA00022786"/>
    </source>
</evidence>
<dbReference type="AlphaFoldDB" id="A0A7D9IWV1"/>
<dbReference type="InterPro" id="IPR009060">
    <property type="entry name" value="UBA-like_sf"/>
</dbReference>
<dbReference type="InterPro" id="IPR003892">
    <property type="entry name" value="CUE"/>
</dbReference>
<proteinExistence type="predicted"/>
<dbReference type="Gene3D" id="3.30.2410.10">
    <property type="entry name" value="Hect, E3 ligase catalytic domain"/>
    <property type="match status" value="1"/>
</dbReference>
<protein>
    <recommendedName>
        <fullName evidence="3">HECT-type E3 ubiquitin transferase</fullName>
        <ecNumber evidence="3">2.3.2.26</ecNumber>
    </recommendedName>
</protein>
<evidence type="ECO:0000313" key="8">
    <source>
        <dbReference type="Proteomes" id="UP001152795"/>
    </source>
</evidence>
<sequence>MAEGEGNLGQQRAVSLLQEATRLIREWPGSSNDVSSAQVASPNVISQSESHATTSSGVTTVRPVNTSNRERVLGNFRNLFAPYGNTGRRSLSSSTQLAQPSGKRRKTQSAVAFRRETWTHVFFCLANREQCVTPTVTLKAKLQQAGLGREKICFNWKATAVEVKAKLEQVYPKLSHSGGFDILRRGVQTSDLVFIQPPRSGYSVSFLRDTAGLGQAIAFIRPIQNNLDITPAMDSSEDTDSAPLVECINCKVEIPVTEIRQHKESCCRDEELLEITLAVEGDKDSVEDSVSDTAICFNGQEQACHLGTVVCDDCNDTIPAEQTIEHSSICRGGCSGIVTTRHTSADTNNLVTISSASHADSHSESDVVSIQNILPALSETEISTALNLYNGNVEQAVELLLDEDGESDQLDVQMNTDDSLVDLLKKLRPISGAPQRLTVCRDSIFEDSIAFFKQRKFDFTVPIKITFAGEPAIDGGGPVREFFTILTRELLSSSSSIRLFEGRNSRFLPIHNTDAVRSNLFKVAGRIVAASVFHGGPGFPVFSRAIYLYFQNPNSDDLSEHISKEDVVDMYVVEALNKLDNIKQEDVSTFAGEIQSLLVEAGFPYLLTFENRFQAMASLCLHSVLLSRKAELDQFMSGLGPLINLIRKHPDQTEPLLVAGQAKPPSAEDLLSLVEYEEVDEVRKDFFKQYVCTESSRLSGLLMFVTGCKTIPPMGFRNAITILQNDSVYPNANTCPLELELPGQVNTYGEFKKNMDSAIDIQKEGFGIV</sequence>
<feature type="region of interest" description="Disordered" evidence="6">
    <location>
        <begin position="87"/>
        <end position="108"/>
    </location>
</feature>
<keyword evidence="8" id="KW-1185">Reference proteome</keyword>
<evidence type="ECO:0000256" key="4">
    <source>
        <dbReference type="ARBA" id="ARBA00022679"/>
    </source>
</evidence>
<name>A0A7D9IWV1_PARCT</name>
<dbReference type="SMART" id="SM00119">
    <property type="entry name" value="HECTc"/>
    <property type="match status" value="1"/>
</dbReference>
<dbReference type="GO" id="GO:0016874">
    <property type="term" value="F:ligase activity"/>
    <property type="evidence" value="ECO:0007669"/>
    <property type="project" value="UniProtKB-KW"/>
</dbReference>
<reference evidence="7" key="1">
    <citation type="submission" date="2020-04" db="EMBL/GenBank/DDBJ databases">
        <authorList>
            <person name="Alioto T."/>
            <person name="Alioto T."/>
            <person name="Gomez Garrido J."/>
        </authorList>
    </citation>
    <scope>NUCLEOTIDE SEQUENCE</scope>
    <source>
        <strain evidence="7">A484AB</strain>
    </source>
</reference>
<dbReference type="GO" id="GO:0061630">
    <property type="term" value="F:ubiquitin protein ligase activity"/>
    <property type="evidence" value="ECO:0007669"/>
    <property type="project" value="UniProtKB-EC"/>
</dbReference>
<dbReference type="GO" id="GO:0005737">
    <property type="term" value="C:cytoplasm"/>
    <property type="evidence" value="ECO:0007669"/>
    <property type="project" value="TreeGrafter"/>
</dbReference>
<dbReference type="SUPFAM" id="SSF56204">
    <property type="entry name" value="Hect, E3 ligase catalytic domain"/>
    <property type="match status" value="1"/>
</dbReference>
<dbReference type="Pfam" id="PF02845">
    <property type="entry name" value="CUE"/>
    <property type="match status" value="1"/>
</dbReference>
<accession>A0A7D9IWV1</accession>
<dbReference type="EC" id="2.3.2.26" evidence="3"/>
<organism evidence="7 8">
    <name type="scientific">Paramuricea clavata</name>
    <name type="common">Red gorgonian</name>
    <name type="synonym">Violescent sea-whip</name>
    <dbReference type="NCBI Taxonomy" id="317549"/>
    <lineage>
        <taxon>Eukaryota</taxon>
        <taxon>Metazoa</taxon>
        <taxon>Cnidaria</taxon>
        <taxon>Anthozoa</taxon>
        <taxon>Octocorallia</taxon>
        <taxon>Malacalcyonacea</taxon>
        <taxon>Plexauridae</taxon>
        <taxon>Paramuricea</taxon>
    </lineage>
</organism>
<evidence type="ECO:0000256" key="6">
    <source>
        <dbReference type="SAM" id="MobiDB-lite"/>
    </source>
</evidence>
<feature type="region of interest" description="Disordered" evidence="6">
    <location>
        <begin position="28"/>
        <end position="60"/>
    </location>
</feature>
<keyword evidence="5" id="KW-0833">Ubl conjugation pathway</keyword>
<dbReference type="InterPro" id="IPR000569">
    <property type="entry name" value="HECT_dom"/>
</dbReference>
<dbReference type="GO" id="GO:0000209">
    <property type="term" value="P:protein polyubiquitination"/>
    <property type="evidence" value="ECO:0007669"/>
    <property type="project" value="TreeGrafter"/>
</dbReference>
<dbReference type="Proteomes" id="UP001152795">
    <property type="component" value="Unassembled WGS sequence"/>
</dbReference>
<dbReference type="GO" id="GO:0043130">
    <property type="term" value="F:ubiquitin binding"/>
    <property type="evidence" value="ECO:0007669"/>
    <property type="project" value="InterPro"/>
</dbReference>
<evidence type="ECO:0000256" key="1">
    <source>
        <dbReference type="ARBA" id="ARBA00000885"/>
    </source>
</evidence>
<dbReference type="InterPro" id="IPR035983">
    <property type="entry name" value="Hect_E3_ubiquitin_ligase"/>
</dbReference>
<evidence type="ECO:0000313" key="7">
    <source>
        <dbReference type="EMBL" id="CAB4015054.1"/>
    </source>
</evidence>
<gene>
    <name evidence="7" type="ORF">PACLA_8A087179</name>
</gene>
<evidence type="ECO:0000256" key="2">
    <source>
        <dbReference type="ARBA" id="ARBA00004906"/>
    </source>
</evidence>